<dbReference type="InterPro" id="IPR006129">
    <property type="entry name" value="AdhesinB"/>
</dbReference>
<dbReference type="PROSITE" id="PS51257">
    <property type="entry name" value="PROKAR_LIPOPROTEIN"/>
    <property type="match status" value="1"/>
</dbReference>
<dbReference type="GO" id="GO:0030313">
    <property type="term" value="C:cell envelope"/>
    <property type="evidence" value="ECO:0007669"/>
    <property type="project" value="UniProtKB-SubCell"/>
</dbReference>
<dbReference type="PANTHER" id="PTHR42953:SF1">
    <property type="entry name" value="METAL-BINDING PROTEIN HI_0362-RELATED"/>
    <property type="match status" value="1"/>
</dbReference>
<dbReference type="PRINTS" id="PR00690">
    <property type="entry name" value="ADHESNFAMILY"/>
</dbReference>
<keyword evidence="3" id="KW-0479">Metal-binding</keyword>
<evidence type="ECO:0000313" key="7">
    <source>
        <dbReference type="EMBL" id="NEC92335.1"/>
    </source>
</evidence>
<keyword evidence="4 6" id="KW-0732">Signal</keyword>
<dbReference type="Gene3D" id="3.40.50.1980">
    <property type="entry name" value="Nitrogenase molybdenum iron protein domain"/>
    <property type="match status" value="2"/>
</dbReference>
<protein>
    <submittedName>
        <fullName evidence="7">Anchored repeat ABC transporter, substrate-binding protein</fullName>
    </submittedName>
</protein>
<evidence type="ECO:0000256" key="1">
    <source>
        <dbReference type="ARBA" id="ARBA00004196"/>
    </source>
</evidence>
<evidence type="ECO:0000256" key="6">
    <source>
        <dbReference type="SAM" id="SignalP"/>
    </source>
</evidence>
<dbReference type="RefSeq" id="WP_164323887.1">
    <property type="nucleotide sequence ID" value="NZ_JAAGLU010000066.1"/>
</dbReference>
<dbReference type="NCBIfam" id="TIGR03769">
    <property type="entry name" value="P_ac_wall_RPT"/>
    <property type="match status" value="1"/>
</dbReference>
<dbReference type="InterPro" id="IPR050492">
    <property type="entry name" value="Bact_metal-bind_prot9"/>
</dbReference>
<evidence type="ECO:0000256" key="2">
    <source>
        <dbReference type="ARBA" id="ARBA00022448"/>
    </source>
</evidence>
<name>A0A6B3C698_9ACTN</name>
<comment type="caution">
    <text evidence="7">The sequence shown here is derived from an EMBL/GenBank/DDBJ whole genome shotgun (WGS) entry which is preliminary data.</text>
</comment>
<dbReference type="NCBIfam" id="TIGR03772">
    <property type="entry name" value="anch_rpt_subst"/>
    <property type="match status" value="1"/>
</dbReference>
<dbReference type="Pfam" id="PF01297">
    <property type="entry name" value="ZnuA"/>
    <property type="match status" value="2"/>
</dbReference>
<organism evidence="7">
    <name type="scientific">Streptomyces sp. SID12501</name>
    <dbReference type="NCBI Taxonomy" id="2706042"/>
    <lineage>
        <taxon>Bacteria</taxon>
        <taxon>Bacillati</taxon>
        <taxon>Actinomycetota</taxon>
        <taxon>Actinomycetes</taxon>
        <taxon>Kitasatosporales</taxon>
        <taxon>Streptomycetaceae</taxon>
        <taxon>Streptomyces</taxon>
    </lineage>
</organism>
<accession>A0A6B3C698</accession>
<gene>
    <name evidence="7" type="ORF">G3I71_42740</name>
</gene>
<dbReference type="SUPFAM" id="SSF53807">
    <property type="entry name" value="Helical backbone' metal receptor"/>
    <property type="match status" value="1"/>
</dbReference>
<reference evidence="7" key="1">
    <citation type="submission" date="2020-01" db="EMBL/GenBank/DDBJ databases">
        <title>Insect and environment-associated Actinomycetes.</title>
        <authorList>
            <person name="Currrie C."/>
            <person name="Chevrette M."/>
            <person name="Carlson C."/>
            <person name="Stubbendieck R."/>
            <person name="Wendt-Pienkowski E."/>
        </authorList>
    </citation>
    <scope>NUCLEOTIDE SEQUENCE</scope>
    <source>
        <strain evidence="7">SID12501</strain>
    </source>
</reference>
<dbReference type="GO" id="GO:0007155">
    <property type="term" value="P:cell adhesion"/>
    <property type="evidence" value="ECO:0007669"/>
    <property type="project" value="InterPro"/>
</dbReference>
<dbReference type="PRINTS" id="PR00691">
    <property type="entry name" value="ADHESINB"/>
</dbReference>
<evidence type="ECO:0000256" key="5">
    <source>
        <dbReference type="RuleBase" id="RU003512"/>
    </source>
</evidence>
<dbReference type="GO" id="GO:0030001">
    <property type="term" value="P:metal ion transport"/>
    <property type="evidence" value="ECO:0007669"/>
    <property type="project" value="InterPro"/>
</dbReference>
<evidence type="ECO:0000256" key="3">
    <source>
        <dbReference type="ARBA" id="ARBA00022723"/>
    </source>
</evidence>
<dbReference type="InterPro" id="IPR006128">
    <property type="entry name" value="Lipoprotein_PsaA-like"/>
</dbReference>
<comment type="subcellular location">
    <subcellularLocation>
        <location evidence="1">Cell envelope</location>
    </subcellularLocation>
</comment>
<dbReference type="GO" id="GO:0046872">
    <property type="term" value="F:metal ion binding"/>
    <property type="evidence" value="ECO:0007669"/>
    <property type="project" value="UniProtKB-KW"/>
</dbReference>
<dbReference type="PANTHER" id="PTHR42953">
    <property type="entry name" value="HIGH-AFFINITY ZINC UPTAKE SYSTEM PROTEIN ZNUA-RELATED"/>
    <property type="match status" value="1"/>
</dbReference>
<proteinExistence type="inferred from homology"/>
<comment type="similarity">
    <text evidence="5">Belongs to the bacterial solute-binding protein 9 family.</text>
</comment>
<keyword evidence="2 5" id="KW-0813">Transport</keyword>
<dbReference type="AlphaFoldDB" id="A0A6B3C698"/>
<evidence type="ECO:0000256" key="4">
    <source>
        <dbReference type="ARBA" id="ARBA00022729"/>
    </source>
</evidence>
<dbReference type="InterPro" id="IPR006127">
    <property type="entry name" value="ZnuA-like"/>
</dbReference>
<dbReference type="NCBIfam" id="NF038134">
    <property type="entry name" value="choice_anch_M"/>
    <property type="match status" value="1"/>
</dbReference>
<dbReference type="InterPro" id="IPR022435">
    <property type="entry name" value="Surface-anchored_actinobac"/>
</dbReference>
<feature type="chain" id="PRO_5039654926" evidence="6">
    <location>
        <begin position="25"/>
        <end position="513"/>
    </location>
</feature>
<dbReference type="EMBL" id="JAAGLU010000066">
    <property type="protein sequence ID" value="NEC92335.1"/>
    <property type="molecule type" value="Genomic_DNA"/>
</dbReference>
<feature type="signal peptide" evidence="6">
    <location>
        <begin position="1"/>
        <end position="24"/>
    </location>
</feature>
<dbReference type="InterPro" id="IPR022434">
    <property type="entry name" value="ABC_LPXTG_lipo_actinobac"/>
</dbReference>
<sequence length="513" mass="54700">MRGHPTRTTTTTIAALVAASAALLSGCGGPQSGSSDAELTVSTTTAIIADLVERVGGDRVDVTSIVPHHGDPHSYEPSPGDAVKVAKADVVFSNGLLLEEPGIMKMVHTNARKSAPKIEIAEKLEQYGGTVIKLEEDLGLDVLWLGWAVEGEVAGDGSQVRTTATKLEGPGELRVYLTDTLGRPKVYVDSADGLDDADSFALPPEAHTHVNWAFSEPGTYRLTVAGQTETLDGKTEKIGSGTFTFTVGDDAEVPKGTRVLDGGHADVALNAETGKVYVRADDAKSGEPARLAADEVVLNVPDRARETVPKEKPYAFLGTAGDELWVLPQAVIGKHVHGDLDPHAWEDVANAEAYVRRIEAELIKADPDGRATYEKNAAAYLKTLGALDEEVARKLAAVPEKNRKLITTHDAFGYLAKAYGMEVAGFVVPVPNQEPSAAEVEKLGNTIRDKQVPSVFLEPNLAARADVLRRVAEDEGVGICTIYGDSFDDQVDDYVSMMRHNATELAKCLGEDA</sequence>